<gene>
    <name evidence="2" type="primary">Abca5_3</name>
    <name evidence="2" type="ORF">EUDELE_R14849</name>
</gene>
<keyword evidence="1" id="KW-1133">Transmembrane helix</keyword>
<comment type="caution">
    <text evidence="2">The sequence shown here is derived from an EMBL/GenBank/DDBJ whole genome shotgun (WGS) entry which is preliminary data.</text>
</comment>
<sequence length="106" mass="12002">ALVDVPLYWTLIGLMFGTLALFCQNSSLNATMILSLIVCVIGYGISLVLHIYVIAFTFRNGRSNRYCWSFLIVLISLVFYTFSDREEIMPVVFSALIPVFPLLGWL</sequence>
<dbReference type="EMBL" id="VZSX01000042">
    <property type="protein sequence ID" value="NXA35925.1"/>
    <property type="molecule type" value="Genomic_DNA"/>
</dbReference>
<keyword evidence="3" id="KW-1185">Reference proteome</keyword>
<evidence type="ECO:0000313" key="2">
    <source>
        <dbReference type="EMBL" id="NXA35925.1"/>
    </source>
</evidence>
<dbReference type="Proteomes" id="UP000533954">
    <property type="component" value="Unassembled WGS sequence"/>
</dbReference>
<feature type="transmembrane region" description="Helical" evidence="1">
    <location>
        <begin position="66"/>
        <end position="82"/>
    </location>
</feature>
<feature type="non-terminal residue" evidence="2">
    <location>
        <position position="1"/>
    </location>
</feature>
<organism evidence="2 3">
    <name type="scientific">Eudromia elegans</name>
    <name type="common">Elegant crested-tinamou</name>
    <dbReference type="NCBI Taxonomy" id="8805"/>
    <lineage>
        <taxon>Eukaryota</taxon>
        <taxon>Metazoa</taxon>
        <taxon>Chordata</taxon>
        <taxon>Craniata</taxon>
        <taxon>Vertebrata</taxon>
        <taxon>Euteleostomi</taxon>
        <taxon>Archelosauria</taxon>
        <taxon>Archosauria</taxon>
        <taxon>Dinosauria</taxon>
        <taxon>Saurischia</taxon>
        <taxon>Theropoda</taxon>
        <taxon>Coelurosauria</taxon>
        <taxon>Aves</taxon>
        <taxon>Palaeognathae</taxon>
        <taxon>Tinamiformes</taxon>
        <taxon>Tinamidae</taxon>
        <taxon>Eudromia</taxon>
    </lineage>
</organism>
<reference evidence="2 3" key="1">
    <citation type="submission" date="2019-09" db="EMBL/GenBank/DDBJ databases">
        <title>Bird 10,000 Genomes (B10K) Project - Family phase.</title>
        <authorList>
            <person name="Zhang G."/>
        </authorList>
    </citation>
    <scope>NUCLEOTIDE SEQUENCE [LARGE SCALE GENOMIC DNA]</scope>
    <source>
        <strain evidence="2">B10K-LSUMZ-16893</strain>
    </source>
</reference>
<proteinExistence type="predicted"/>
<feature type="transmembrane region" description="Helical" evidence="1">
    <location>
        <begin position="33"/>
        <end position="54"/>
    </location>
</feature>
<feature type="transmembrane region" description="Helical" evidence="1">
    <location>
        <begin position="7"/>
        <end position="27"/>
    </location>
</feature>
<evidence type="ECO:0000313" key="3">
    <source>
        <dbReference type="Proteomes" id="UP000533954"/>
    </source>
</evidence>
<dbReference type="AlphaFoldDB" id="A0A7K7V3G1"/>
<dbReference type="OrthoDB" id="9363976at2759"/>
<protein>
    <submittedName>
        <fullName evidence="2">ABCA5 protein</fullName>
    </submittedName>
</protein>
<name>A0A7K7V3G1_EUDEL</name>
<feature type="non-terminal residue" evidence="2">
    <location>
        <position position="106"/>
    </location>
</feature>
<feature type="transmembrane region" description="Helical" evidence="1">
    <location>
        <begin position="88"/>
        <end position="105"/>
    </location>
</feature>
<keyword evidence="1" id="KW-0472">Membrane</keyword>
<keyword evidence="1" id="KW-0812">Transmembrane</keyword>
<accession>A0A7K7V3G1</accession>
<evidence type="ECO:0000256" key="1">
    <source>
        <dbReference type="SAM" id="Phobius"/>
    </source>
</evidence>